<gene>
    <name evidence="3" type="ORF">BD410DRAFT_783813</name>
</gene>
<organism evidence="3 4">
    <name type="scientific">Rickenella mellea</name>
    <dbReference type="NCBI Taxonomy" id="50990"/>
    <lineage>
        <taxon>Eukaryota</taxon>
        <taxon>Fungi</taxon>
        <taxon>Dikarya</taxon>
        <taxon>Basidiomycota</taxon>
        <taxon>Agaricomycotina</taxon>
        <taxon>Agaricomycetes</taxon>
        <taxon>Hymenochaetales</taxon>
        <taxon>Rickenellaceae</taxon>
        <taxon>Rickenella</taxon>
    </lineage>
</organism>
<evidence type="ECO:0000256" key="1">
    <source>
        <dbReference type="SAM" id="MobiDB-lite"/>
    </source>
</evidence>
<sequence>MSPTGPAQKLRKSQTFSEGTGHAVSLACLQCGISPSTGLKCALPGLETSGAQLRPLNSYPPSPAAPQHCGENARNTNYMPESTTGIPQVSHPDTGDETTPFQPKIEKHGSTPCKADPSKILLACSPFLDKTLLERFRLAYYGANFTDYKCIYGKAKSITAYLGCNYQRCESFVNHVDVLCRYLESRNGVDTRITDIVDALRVTPGWPYVSEDDEVTQAWNLVYVLLNLAVDITPVDMSCTTIQEQIRTLFPPTPRHATQHNFKTTLSDILRVGLKVKRTPYFIEHLKIEKDGNDVTVRLLGTSPIMAGIHRSYFHNRTAKALHMEGWMKEIIGSTFVLFGKKPYNKVAADHKLYAYGDRDDVYKMTSLFREFGHTPPNFLAQRAMDLEKLIQSRQAFWPTLRRDLRRQRKEQPFTFWGTIFALFFGICTVIQTVASVWALVPTVQGDNAQESQMIPGNVVNGMRILGSPWLTCMNNEQSMSTTKGNATISCLLQIGVQ</sequence>
<keyword evidence="2" id="KW-0812">Transmembrane</keyword>
<protein>
    <submittedName>
        <fullName evidence="3">Uncharacterized protein</fullName>
    </submittedName>
</protein>
<evidence type="ECO:0000256" key="2">
    <source>
        <dbReference type="SAM" id="Phobius"/>
    </source>
</evidence>
<dbReference type="OrthoDB" id="3004490at2759"/>
<evidence type="ECO:0000313" key="4">
    <source>
        <dbReference type="Proteomes" id="UP000294933"/>
    </source>
</evidence>
<dbReference type="Proteomes" id="UP000294933">
    <property type="component" value="Unassembled WGS sequence"/>
</dbReference>
<proteinExistence type="predicted"/>
<keyword evidence="2" id="KW-1133">Transmembrane helix</keyword>
<name>A0A4Y7QIN3_9AGAM</name>
<keyword evidence="2" id="KW-0472">Membrane</keyword>
<reference evidence="3 4" key="1">
    <citation type="submission" date="2018-06" db="EMBL/GenBank/DDBJ databases">
        <title>A transcriptomic atlas of mushroom development highlights an independent origin of complex multicellularity.</title>
        <authorList>
            <consortium name="DOE Joint Genome Institute"/>
            <person name="Krizsan K."/>
            <person name="Almasi E."/>
            <person name="Merenyi Z."/>
            <person name="Sahu N."/>
            <person name="Viragh M."/>
            <person name="Koszo T."/>
            <person name="Mondo S."/>
            <person name="Kiss B."/>
            <person name="Balint B."/>
            <person name="Kues U."/>
            <person name="Barry K."/>
            <person name="Hegedus J.C."/>
            <person name="Henrissat B."/>
            <person name="Johnson J."/>
            <person name="Lipzen A."/>
            <person name="Ohm R."/>
            <person name="Nagy I."/>
            <person name="Pangilinan J."/>
            <person name="Yan J."/>
            <person name="Xiong Y."/>
            <person name="Grigoriev I.V."/>
            <person name="Hibbett D.S."/>
            <person name="Nagy L.G."/>
        </authorList>
    </citation>
    <scope>NUCLEOTIDE SEQUENCE [LARGE SCALE GENOMIC DNA]</scope>
    <source>
        <strain evidence="3 4">SZMC22713</strain>
    </source>
</reference>
<feature type="transmembrane region" description="Helical" evidence="2">
    <location>
        <begin position="414"/>
        <end position="441"/>
    </location>
</feature>
<dbReference type="VEuPathDB" id="FungiDB:BD410DRAFT_783813"/>
<dbReference type="AlphaFoldDB" id="A0A4Y7QIN3"/>
<dbReference type="EMBL" id="ML170161">
    <property type="protein sequence ID" value="TDL26699.1"/>
    <property type="molecule type" value="Genomic_DNA"/>
</dbReference>
<evidence type="ECO:0000313" key="3">
    <source>
        <dbReference type="EMBL" id="TDL26699.1"/>
    </source>
</evidence>
<accession>A0A4Y7QIN3</accession>
<feature type="region of interest" description="Disordered" evidence="1">
    <location>
        <begin position="86"/>
        <end position="112"/>
    </location>
</feature>
<keyword evidence="4" id="KW-1185">Reference proteome</keyword>